<evidence type="ECO:0008006" key="8">
    <source>
        <dbReference type="Google" id="ProtNLM"/>
    </source>
</evidence>
<evidence type="ECO:0000256" key="3">
    <source>
        <dbReference type="ARBA" id="ARBA00022989"/>
    </source>
</evidence>
<keyword evidence="4 5" id="KW-0472">Membrane</keyword>
<evidence type="ECO:0000256" key="5">
    <source>
        <dbReference type="SAM" id="Phobius"/>
    </source>
</evidence>
<accession>A0A2S6NJW2</accession>
<dbReference type="InterPro" id="IPR007343">
    <property type="entry name" value="Uncharacterised_pept_Zn_put"/>
</dbReference>
<dbReference type="PANTHER" id="PTHR30168">
    <property type="entry name" value="PUTATIVE MEMBRANE PROTEIN YPFJ"/>
    <property type="match status" value="1"/>
</dbReference>
<comment type="subcellular location">
    <subcellularLocation>
        <location evidence="1">Membrane</location>
        <topology evidence="1">Single-pass membrane protein</topology>
    </subcellularLocation>
</comment>
<dbReference type="AlphaFoldDB" id="A0A2S6NJW2"/>
<evidence type="ECO:0000256" key="4">
    <source>
        <dbReference type="ARBA" id="ARBA00023136"/>
    </source>
</evidence>
<evidence type="ECO:0000256" key="1">
    <source>
        <dbReference type="ARBA" id="ARBA00004167"/>
    </source>
</evidence>
<dbReference type="GO" id="GO:0016020">
    <property type="term" value="C:membrane"/>
    <property type="evidence" value="ECO:0007669"/>
    <property type="project" value="UniProtKB-SubCell"/>
</dbReference>
<dbReference type="PANTHER" id="PTHR30168:SF0">
    <property type="entry name" value="INNER MEMBRANE PROTEIN"/>
    <property type="match status" value="1"/>
</dbReference>
<keyword evidence="7" id="KW-1185">Reference proteome</keyword>
<keyword evidence="2 5" id="KW-0812">Transmembrane</keyword>
<comment type="caution">
    <text evidence="6">The sequence shown here is derived from an EMBL/GenBank/DDBJ whole genome shotgun (WGS) entry which is preliminary data.</text>
</comment>
<organism evidence="6 7">
    <name type="scientific">Rhodopila globiformis</name>
    <name type="common">Rhodopseudomonas globiformis</name>
    <dbReference type="NCBI Taxonomy" id="1071"/>
    <lineage>
        <taxon>Bacteria</taxon>
        <taxon>Pseudomonadati</taxon>
        <taxon>Pseudomonadota</taxon>
        <taxon>Alphaproteobacteria</taxon>
        <taxon>Acetobacterales</taxon>
        <taxon>Acetobacteraceae</taxon>
        <taxon>Rhodopila</taxon>
    </lineage>
</organism>
<dbReference type="Pfam" id="PF04228">
    <property type="entry name" value="Zn_peptidase"/>
    <property type="match status" value="1"/>
</dbReference>
<dbReference type="EMBL" id="NHRY01000076">
    <property type="protein sequence ID" value="PPQ35226.1"/>
    <property type="molecule type" value="Genomic_DNA"/>
</dbReference>
<dbReference type="Proteomes" id="UP000239724">
    <property type="component" value="Unassembled WGS sequence"/>
</dbReference>
<evidence type="ECO:0000313" key="6">
    <source>
        <dbReference type="EMBL" id="PPQ35226.1"/>
    </source>
</evidence>
<protein>
    <recommendedName>
        <fullName evidence="8">Metalloprotease</fullName>
    </recommendedName>
</protein>
<sequence>MQDDDLRPSSNIDDRRGQGGGVNLGRGGLGIGTIIILGLIGWALGINPAVLINGAQMLAGGGGTTPVSQQRSGPVGTPDDRMGLFVAKVLGETEDVWSQILPAQANRRYQKPILVLFSGATGSACGLARSAMGPFYCPDDRKVYLDTSFFQDMQRRMGGGGDFAYAYVIAHEIGHHVQNLLGVLAQTQAMDRASANAISVRTELMADCFAGVWANWMNRRHANIDDSDVRQAVNTAAAIGDDRLQRQSQGYVVPDSFTHGSSAQRVRWLTIGLRSGNIRACDTFSVQGL</sequence>
<reference evidence="6 7" key="1">
    <citation type="journal article" date="2018" name="Arch. Microbiol.">
        <title>New insights into the metabolic potential of the phototrophic purple bacterium Rhodopila globiformis DSM 161(T) from its draft genome sequence and evidence for a vanadium-dependent nitrogenase.</title>
        <authorList>
            <person name="Imhoff J.F."/>
            <person name="Rahn T."/>
            <person name="Kunzel S."/>
            <person name="Neulinger S.C."/>
        </authorList>
    </citation>
    <scope>NUCLEOTIDE SEQUENCE [LARGE SCALE GENOMIC DNA]</scope>
    <source>
        <strain evidence="6 7">DSM 161</strain>
    </source>
</reference>
<feature type="transmembrane region" description="Helical" evidence="5">
    <location>
        <begin position="29"/>
        <end position="52"/>
    </location>
</feature>
<keyword evidence="3 5" id="KW-1133">Transmembrane helix</keyword>
<evidence type="ECO:0000256" key="2">
    <source>
        <dbReference type="ARBA" id="ARBA00022692"/>
    </source>
</evidence>
<name>A0A2S6NJW2_RHOGL</name>
<dbReference type="RefSeq" id="WP_104518412.1">
    <property type="nucleotide sequence ID" value="NZ_NHRY01000076.1"/>
</dbReference>
<proteinExistence type="predicted"/>
<evidence type="ECO:0000313" key="7">
    <source>
        <dbReference type="Proteomes" id="UP000239724"/>
    </source>
</evidence>
<gene>
    <name evidence="6" type="ORF">CCS01_08470</name>
</gene>
<dbReference type="OrthoDB" id="9774900at2"/>
<dbReference type="SUPFAM" id="SSF55486">
    <property type="entry name" value="Metalloproteases ('zincins'), catalytic domain"/>
    <property type="match status" value="1"/>
</dbReference>